<evidence type="ECO:0000259" key="6">
    <source>
        <dbReference type="Pfam" id="PF01103"/>
    </source>
</evidence>
<protein>
    <recommendedName>
        <fullName evidence="6">Bacterial surface antigen (D15) domain-containing protein</fullName>
    </recommendedName>
</protein>
<comment type="caution">
    <text evidence="7">The sequence shown here is derived from an EMBL/GenBank/DDBJ whole genome shotgun (WGS) entry which is preliminary data.</text>
</comment>
<gene>
    <name evidence="7" type="ORF">NP493_180g07002</name>
</gene>
<dbReference type="GO" id="GO:0033108">
    <property type="term" value="P:mitochondrial respiratory chain complex assembly"/>
    <property type="evidence" value="ECO:0007669"/>
    <property type="project" value="TreeGrafter"/>
</dbReference>
<evidence type="ECO:0000313" key="8">
    <source>
        <dbReference type="Proteomes" id="UP001209878"/>
    </source>
</evidence>
<keyword evidence="5" id="KW-0472">Membrane</keyword>
<comment type="similarity">
    <text evidence="2">Belongs to the SAM50/omp85 family.</text>
</comment>
<evidence type="ECO:0000256" key="1">
    <source>
        <dbReference type="ARBA" id="ARBA00004374"/>
    </source>
</evidence>
<proteinExistence type="inferred from homology"/>
<accession>A0AAD9UF49</accession>
<name>A0AAD9UF49_RIDPI</name>
<comment type="subcellular location">
    <subcellularLocation>
        <location evidence="1">Mitochondrion outer membrane</location>
        <topology evidence="1">Multi-pass membrane protein</topology>
    </subcellularLocation>
</comment>
<evidence type="ECO:0000313" key="7">
    <source>
        <dbReference type="EMBL" id="KAK2187041.1"/>
    </source>
</evidence>
<organism evidence="7 8">
    <name type="scientific">Ridgeia piscesae</name>
    <name type="common">Tubeworm</name>
    <dbReference type="NCBI Taxonomy" id="27915"/>
    <lineage>
        <taxon>Eukaryota</taxon>
        <taxon>Metazoa</taxon>
        <taxon>Spiralia</taxon>
        <taxon>Lophotrochozoa</taxon>
        <taxon>Annelida</taxon>
        <taxon>Polychaeta</taxon>
        <taxon>Sedentaria</taxon>
        <taxon>Canalipalpata</taxon>
        <taxon>Sabellida</taxon>
        <taxon>Siboglinidae</taxon>
        <taxon>Ridgeia</taxon>
    </lineage>
</organism>
<dbReference type="GO" id="GO:0005741">
    <property type="term" value="C:mitochondrial outer membrane"/>
    <property type="evidence" value="ECO:0007669"/>
    <property type="project" value="UniProtKB-SubCell"/>
</dbReference>
<evidence type="ECO:0000256" key="3">
    <source>
        <dbReference type="ARBA" id="ARBA00022452"/>
    </source>
</evidence>
<reference evidence="7" key="1">
    <citation type="journal article" date="2023" name="Mol. Biol. Evol.">
        <title>Third-Generation Sequencing Reveals the Adaptive Role of the Epigenome in Three Deep-Sea Polychaetes.</title>
        <authorList>
            <person name="Perez M."/>
            <person name="Aroh O."/>
            <person name="Sun Y."/>
            <person name="Lan Y."/>
            <person name="Juniper S.K."/>
            <person name="Young C.R."/>
            <person name="Angers B."/>
            <person name="Qian P.Y."/>
        </authorList>
    </citation>
    <scope>NUCLEOTIDE SEQUENCE</scope>
    <source>
        <strain evidence="7">R07B-5</strain>
    </source>
</reference>
<keyword evidence="8" id="KW-1185">Reference proteome</keyword>
<dbReference type="GO" id="GO:0045040">
    <property type="term" value="P:protein insertion into mitochondrial outer membrane"/>
    <property type="evidence" value="ECO:0007669"/>
    <property type="project" value="TreeGrafter"/>
</dbReference>
<dbReference type="InterPro" id="IPR039910">
    <property type="entry name" value="D15-like"/>
</dbReference>
<keyword evidence="4" id="KW-0812">Transmembrane</keyword>
<dbReference type="InterPro" id="IPR000184">
    <property type="entry name" value="Bac_surfAg_D15"/>
</dbReference>
<keyword evidence="3" id="KW-1134">Transmembrane beta strand</keyword>
<dbReference type="EMBL" id="JAODUO010000180">
    <property type="protein sequence ID" value="KAK2187041.1"/>
    <property type="molecule type" value="Genomic_DNA"/>
</dbReference>
<dbReference type="AlphaFoldDB" id="A0AAD9UF49"/>
<evidence type="ECO:0000256" key="5">
    <source>
        <dbReference type="ARBA" id="ARBA00023136"/>
    </source>
</evidence>
<dbReference type="Proteomes" id="UP001209878">
    <property type="component" value="Unassembled WGS sequence"/>
</dbReference>
<dbReference type="PANTHER" id="PTHR12815:SF18">
    <property type="entry name" value="SORTING AND ASSEMBLY MACHINERY COMPONENT 50 HOMOLOG"/>
    <property type="match status" value="1"/>
</dbReference>
<dbReference type="PANTHER" id="PTHR12815">
    <property type="entry name" value="SORTING AND ASSEMBLY MACHINERY SAMM50 PROTEIN FAMILY MEMBER"/>
    <property type="match status" value="1"/>
</dbReference>
<evidence type="ECO:0000256" key="2">
    <source>
        <dbReference type="ARBA" id="ARBA00010913"/>
    </source>
</evidence>
<sequence>MFQALSSDIGDSLKRQPLPSNEKDIVLSLVPVKVEHVHVDGVTRTQNDILKTHIKDIFTADNFEDMVKKAHVARNKLDKLGLFKSIEIFIDTSKGSTARTDGYDITFLVKEHRRVTGGISTLIGTNEGSMLFNLKLPNTFGRAEKLNMEYMYGTKKATGYNLLFSKPLQGDPNLRLQAGVFQHSGEFPWSGYKELDRGLSFDLSYPTLLGRHNIRWEGVWRDITCLTDNPSFAVREHAGHSVKSALRHTWIRDKRDSTVMPTTGYCIELTQEIAGLGGDAKYVRHETEFQANKLLWYGTVVQLSLAGGIMKTIQPGGNIRINDRFFLGGPLTLRGYEMKGVGPRDAGSVPGRGHILAVRSPPLHTSTLQPGQGRIWRSLPHPFLCQCWQPHQHRFEQLMAGQSETVRCDIPVELWSWHGLQNGRHRSNGAQLRCTTRRAAWGWHHQGASVWHRSPFLMIIRAKHFGT</sequence>
<dbReference type="Gene3D" id="2.40.160.50">
    <property type="entry name" value="membrane protein fhac: a member of the omp85/tpsb transporter family"/>
    <property type="match status" value="1"/>
</dbReference>
<dbReference type="Pfam" id="PF01103">
    <property type="entry name" value="Omp85"/>
    <property type="match status" value="1"/>
</dbReference>
<evidence type="ECO:0000256" key="4">
    <source>
        <dbReference type="ARBA" id="ARBA00022692"/>
    </source>
</evidence>
<feature type="domain" description="Bacterial surface antigen (D15)" evidence="6">
    <location>
        <begin position="138"/>
        <end position="346"/>
    </location>
</feature>